<dbReference type="EMBL" id="HACG01041855">
    <property type="protein sequence ID" value="CEK88720.1"/>
    <property type="molecule type" value="Transcribed_RNA"/>
</dbReference>
<reference evidence="2" key="1">
    <citation type="submission" date="2014-12" db="EMBL/GenBank/DDBJ databases">
        <title>Insight into the proteome of Arion vulgaris.</title>
        <authorList>
            <person name="Aradska J."/>
            <person name="Bulat T."/>
            <person name="Smidak R."/>
            <person name="Sarate P."/>
            <person name="Gangsoo J."/>
            <person name="Sialana F."/>
            <person name="Bilban M."/>
            <person name="Lubec G."/>
        </authorList>
    </citation>
    <scope>NUCLEOTIDE SEQUENCE</scope>
    <source>
        <tissue evidence="2">Skin</tissue>
    </source>
</reference>
<feature type="compositionally biased region" description="Polar residues" evidence="1">
    <location>
        <begin position="47"/>
        <end position="65"/>
    </location>
</feature>
<evidence type="ECO:0000313" key="2">
    <source>
        <dbReference type="EMBL" id="CEK88720.1"/>
    </source>
</evidence>
<evidence type="ECO:0000256" key="1">
    <source>
        <dbReference type="SAM" id="MobiDB-lite"/>
    </source>
</evidence>
<feature type="non-terminal residue" evidence="2">
    <location>
        <position position="65"/>
    </location>
</feature>
<sequence>MTRTVDESETLHNYTQNIVMITSSKPVRLHKNPTTYKSTENHKHTRSAQNPSQGCTKINTKSLSQ</sequence>
<name>A0A0B7B9F1_9EUPU</name>
<proteinExistence type="predicted"/>
<gene>
    <name evidence="2" type="primary">ORF166668</name>
    <name evidence="3" type="synonym">ORF166673</name>
</gene>
<protein>
    <submittedName>
        <fullName evidence="2">Uncharacterized protein</fullName>
    </submittedName>
</protein>
<dbReference type="EMBL" id="HACG01041857">
    <property type="protein sequence ID" value="CEK88722.1"/>
    <property type="molecule type" value="Transcribed_RNA"/>
</dbReference>
<accession>A0A0B7B9F1</accession>
<evidence type="ECO:0000313" key="3">
    <source>
        <dbReference type="EMBL" id="CEK88722.1"/>
    </source>
</evidence>
<organism evidence="2">
    <name type="scientific">Arion vulgaris</name>
    <dbReference type="NCBI Taxonomy" id="1028688"/>
    <lineage>
        <taxon>Eukaryota</taxon>
        <taxon>Metazoa</taxon>
        <taxon>Spiralia</taxon>
        <taxon>Lophotrochozoa</taxon>
        <taxon>Mollusca</taxon>
        <taxon>Gastropoda</taxon>
        <taxon>Heterobranchia</taxon>
        <taxon>Euthyneura</taxon>
        <taxon>Panpulmonata</taxon>
        <taxon>Eupulmonata</taxon>
        <taxon>Stylommatophora</taxon>
        <taxon>Helicina</taxon>
        <taxon>Arionoidea</taxon>
        <taxon>Arionidae</taxon>
        <taxon>Arion</taxon>
    </lineage>
</organism>
<feature type="region of interest" description="Disordered" evidence="1">
    <location>
        <begin position="22"/>
        <end position="65"/>
    </location>
</feature>
<dbReference type="AlphaFoldDB" id="A0A0B7B9F1"/>